<dbReference type="AlphaFoldDB" id="A0A317JRR5"/>
<dbReference type="Proteomes" id="UP000246104">
    <property type="component" value="Unassembled WGS sequence"/>
</dbReference>
<evidence type="ECO:0000313" key="4">
    <source>
        <dbReference type="EMBL" id="PWU23602.1"/>
    </source>
</evidence>
<feature type="transmembrane region" description="Helical" evidence="2">
    <location>
        <begin position="7"/>
        <end position="27"/>
    </location>
</feature>
<feature type="transmembrane region" description="Helical" evidence="2">
    <location>
        <begin position="97"/>
        <end position="120"/>
    </location>
</feature>
<dbReference type="GO" id="GO:0016020">
    <property type="term" value="C:membrane"/>
    <property type="evidence" value="ECO:0007669"/>
    <property type="project" value="UniProtKB-SubCell"/>
</dbReference>
<dbReference type="InterPro" id="IPR028055">
    <property type="entry name" value="YidC/Oxa/ALB_C"/>
</dbReference>
<evidence type="ECO:0000256" key="1">
    <source>
        <dbReference type="RuleBase" id="RU003945"/>
    </source>
</evidence>
<organism evidence="4 5">
    <name type="scientific">Candidatus Cerribacteria bacterium 'Amazon FNV 2010 28 9'</name>
    <dbReference type="NCBI Taxonomy" id="2081795"/>
    <lineage>
        <taxon>Bacteria</taxon>
        <taxon>Candidatus Cerribacteria</taxon>
    </lineage>
</organism>
<evidence type="ECO:0000313" key="5">
    <source>
        <dbReference type="Proteomes" id="UP000246104"/>
    </source>
</evidence>
<reference evidence="4 5" key="1">
    <citation type="submission" date="2018-02" db="EMBL/GenBank/DDBJ databases">
        <title>Genomic Reconstructions from Amazon Rainforest and Pasture Soil Reveal Novel Insights into the Physiology of Candidate Phyla in Tropical Sites.</title>
        <authorList>
            <person name="Kroeger M.E."/>
            <person name="Delmont T."/>
            <person name="Eren A.M."/>
            <person name="Guo J."/>
            <person name="Meyer K.M."/>
            <person name="Khan K."/>
            <person name="Rodrigues J.L.M."/>
            <person name="Bohannan B.J.M."/>
            <person name="Tringe S."/>
            <person name="Borges C.D."/>
            <person name="Tiedje J."/>
            <person name="Tsai S.M."/>
            <person name="Nusslein K."/>
        </authorList>
    </citation>
    <scope>NUCLEOTIDE SEQUENCE [LARGE SCALE GENOMIC DNA]</scope>
    <source>
        <strain evidence="4">Amazon FNV 2010 28 9</strain>
    </source>
</reference>
<feature type="transmembrane region" description="Helical" evidence="2">
    <location>
        <begin position="33"/>
        <end position="53"/>
    </location>
</feature>
<dbReference type="Pfam" id="PF02096">
    <property type="entry name" value="60KD_IMP"/>
    <property type="match status" value="1"/>
</dbReference>
<feature type="transmembrane region" description="Helical" evidence="2">
    <location>
        <begin position="236"/>
        <end position="254"/>
    </location>
</feature>
<sequence length="284" mass="32376">MNLFILLIYQPFLNLLVLFYWLLSLIPGSKPDMGIAVILLSIAIRIILLPVTLASDRSETERHEISEKAKQIEKTFANDPVALNREMKKLFRANPRILIAEFVDLGISILVTILLIRIFATGIEGADLHLLYKWIPYVSRPYNLVFLGKFDLSRPNLTLNLIQSFVILVTEILAEFTSPFHNLLSKEHKPVPQQNAITRVSDDYIVETRNRVRSLQVFLPIVSFLIFMFLPAGKKLFIITTLLFSILLMLIKALKRKFAQMFPPPEEPIVVEVVPPAAHIPSAH</sequence>
<feature type="domain" description="Membrane insertase YidC/Oxa/ALB C-terminal" evidence="3">
    <location>
        <begin position="33"/>
        <end position="250"/>
    </location>
</feature>
<comment type="similarity">
    <text evidence="1">Belongs to the OXA1/ALB3/YidC family.</text>
</comment>
<comment type="subcellular location">
    <subcellularLocation>
        <location evidence="1">Membrane</location>
        <topology evidence="1">Multi-pass membrane protein</topology>
    </subcellularLocation>
</comment>
<keyword evidence="1 2" id="KW-0812">Transmembrane</keyword>
<dbReference type="EMBL" id="PSRQ01000029">
    <property type="protein sequence ID" value="PWU23602.1"/>
    <property type="molecule type" value="Genomic_DNA"/>
</dbReference>
<name>A0A317JRR5_9BACT</name>
<proteinExistence type="inferred from homology"/>
<comment type="caution">
    <text evidence="4">The sequence shown here is derived from an EMBL/GenBank/DDBJ whole genome shotgun (WGS) entry which is preliminary data.</text>
</comment>
<feature type="transmembrane region" description="Helical" evidence="2">
    <location>
        <begin position="212"/>
        <end position="230"/>
    </location>
</feature>
<accession>A0A317JRR5</accession>
<protein>
    <recommendedName>
        <fullName evidence="3">Membrane insertase YidC/Oxa/ALB C-terminal domain-containing protein</fullName>
    </recommendedName>
</protein>
<evidence type="ECO:0000259" key="3">
    <source>
        <dbReference type="Pfam" id="PF02096"/>
    </source>
</evidence>
<keyword evidence="2" id="KW-1133">Transmembrane helix</keyword>
<gene>
    <name evidence="4" type="ORF">C5B42_02455</name>
</gene>
<keyword evidence="2" id="KW-0472">Membrane</keyword>
<evidence type="ECO:0000256" key="2">
    <source>
        <dbReference type="SAM" id="Phobius"/>
    </source>
</evidence>